<evidence type="ECO:0000256" key="4">
    <source>
        <dbReference type="ARBA" id="ARBA00023136"/>
    </source>
</evidence>
<feature type="transmembrane region" description="Helical" evidence="5">
    <location>
        <begin position="56"/>
        <end position="75"/>
    </location>
</feature>
<comment type="subcellular location">
    <subcellularLocation>
        <location evidence="1">Cell membrane</location>
        <topology evidence="1">Multi-pass membrane protein</topology>
    </subcellularLocation>
</comment>
<dbReference type="RefSeq" id="WP_155873375.1">
    <property type="nucleotide sequence ID" value="NZ_CP168248.1"/>
</dbReference>
<feature type="transmembrane region" description="Helical" evidence="5">
    <location>
        <begin position="431"/>
        <end position="450"/>
    </location>
</feature>
<evidence type="ECO:0000256" key="3">
    <source>
        <dbReference type="ARBA" id="ARBA00022989"/>
    </source>
</evidence>
<feature type="transmembrane region" description="Helical" evidence="5">
    <location>
        <begin position="366"/>
        <end position="384"/>
    </location>
</feature>
<accession>A0A6I8MFM3</accession>
<feature type="transmembrane region" description="Helical" evidence="5">
    <location>
        <begin position="27"/>
        <end position="50"/>
    </location>
</feature>
<dbReference type="Proteomes" id="UP000423525">
    <property type="component" value="Chromosome"/>
</dbReference>
<keyword evidence="3 5" id="KW-1133">Transmembrane helix</keyword>
<dbReference type="PANTHER" id="PTHR23531:SF1">
    <property type="entry name" value="QUINOLENE RESISTANCE PROTEIN NORA"/>
    <property type="match status" value="1"/>
</dbReference>
<evidence type="ECO:0000256" key="5">
    <source>
        <dbReference type="SAM" id="Phobius"/>
    </source>
</evidence>
<dbReference type="InterPro" id="IPR036259">
    <property type="entry name" value="MFS_trans_sf"/>
</dbReference>
<dbReference type="InterPro" id="IPR020846">
    <property type="entry name" value="MFS_dom"/>
</dbReference>
<feature type="transmembrane region" description="Helical" evidence="5">
    <location>
        <begin position="405"/>
        <end position="425"/>
    </location>
</feature>
<protein>
    <submittedName>
        <fullName evidence="7">MFS transporter</fullName>
    </submittedName>
</protein>
<gene>
    <name evidence="7" type="ORF">FRC0190_01586</name>
</gene>
<feature type="transmembrane region" description="Helical" evidence="5">
    <location>
        <begin position="111"/>
        <end position="134"/>
    </location>
</feature>
<proteinExistence type="predicted"/>
<evidence type="ECO:0000313" key="8">
    <source>
        <dbReference type="Proteomes" id="UP000423525"/>
    </source>
</evidence>
<evidence type="ECO:0000256" key="2">
    <source>
        <dbReference type="ARBA" id="ARBA00022692"/>
    </source>
</evidence>
<dbReference type="EMBL" id="LR738855">
    <property type="protein sequence ID" value="VZH85636.1"/>
    <property type="molecule type" value="Genomic_DNA"/>
</dbReference>
<feature type="transmembrane region" description="Helical" evidence="5">
    <location>
        <begin position="87"/>
        <end position="105"/>
    </location>
</feature>
<feature type="transmembrane region" description="Helical" evidence="5">
    <location>
        <begin position="270"/>
        <end position="294"/>
    </location>
</feature>
<dbReference type="KEGG" id="crf:FRC0190_01586"/>
<dbReference type="GO" id="GO:0022857">
    <property type="term" value="F:transmembrane transporter activity"/>
    <property type="evidence" value="ECO:0007669"/>
    <property type="project" value="InterPro"/>
</dbReference>
<organism evidence="7 8">
    <name type="scientific">Corynebacterium rouxii</name>
    <dbReference type="NCBI Taxonomy" id="2719119"/>
    <lineage>
        <taxon>Bacteria</taxon>
        <taxon>Bacillati</taxon>
        <taxon>Actinomycetota</taxon>
        <taxon>Actinomycetes</taxon>
        <taxon>Mycobacteriales</taxon>
        <taxon>Corynebacteriaceae</taxon>
        <taxon>Corynebacterium</taxon>
    </lineage>
</organism>
<feature type="transmembrane region" description="Helical" evidence="5">
    <location>
        <begin position="177"/>
        <end position="196"/>
    </location>
</feature>
<dbReference type="GO" id="GO:0005886">
    <property type="term" value="C:plasma membrane"/>
    <property type="evidence" value="ECO:0007669"/>
    <property type="project" value="UniProtKB-SubCell"/>
</dbReference>
<sequence length="470" mass="48547">MKTLEATSTQSEAPAQPWKISGFTSTLIAVAAAFAAFSLMLPVIPLAVIASGQSDALAGATTATFMAITVLTQICTSRLIQAFGYRAVMIVAALLLGLPSLWYAVSLDPASVLIVAAIRGVGFGSLCVAQYALIGEIVPAGMLGKASGLLGVAVGASQMVALPAGLLLVNAGYSFDLVFFIGGGIALIAAFMAVAIPNVESDASSIDTKGNDEAGVAVDDPAWRRAELKYERRQRIIHSKMVQKAKFAIPAKPRAKISARIHRRPRPHGLIVTVVPALALASVSMGYGAVSSFLPASVRDIDPARGAALAGVMLSIVGAAQMIFRFFAGMLADKLNRPGTTMIPGLILSALGLAGLVAVLALGWPLATLICAAILFGAGFGLVQNEALLEMFLRVPREKIGHASTIWNAAFDSGTGVGAIMLGMVAAHSGYAMAFAGGAVLVAIGFIAELTDRGVQRRHRARRVAASVAD</sequence>
<reference evidence="7 8" key="1">
    <citation type="submission" date="2019-11" db="EMBL/GenBank/DDBJ databases">
        <authorList>
            <person name="Brisse S."/>
        </authorList>
    </citation>
    <scope>NUCLEOTIDE SEQUENCE [LARGE SCALE GENOMIC DNA]</scope>
    <source>
        <strain evidence="7">FRC0190</strain>
    </source>
</reference>
<evidence type="ECO:0000259" key="6">
    <source>
        <dbReference type="PROSITE" id="PS50850"/>
    </source>
</evidence>
<keyword evidence="4 5" id="KW-0472">Membrane</keyword>
<dbReference type="PANTHER" id="PTHR23531">
    <property type="entry name" value="QUINOLENE RESISTANCE PROTEIN NORA"/>
    <property type="match status" value="1"/>
</dbReference>
<keyword evidence="2 5" id="KW-0812">Transmembrane</keyword>
<dbReference type="Pfam" id="PF07690">
    <property type="entry name" value="MFS_1"/>
    <property type="match status" value="1"/>
</dbReference>
<evidence type="ECO:0000313" key="7">
    <source>
        <dbReference type="EMBL" id="VZH85636.1"/>
    </source>
</evidence>
<feature type="transmembrane region" description="Helical" evidence="5">
    <location>
        <begin position="306"/>
        <end position="328"/>
    </location>
</feature>
<dbReference type="PROSITE" id="PS50850">
    <property type="entry name" value="MFS"/>
    <property type="match status" value="1"/>
</dbReference>
<dbReference type="InterPro" id="IPR052714">
    <property type="entry name" value="MFS_Exporter"/>
</dbReference>
<feature type="transmembrane region" description="Helical" evidence="5">
    <location>
        <begin position="146"/>
        <end position="171"/>
    </location>
</feature>
<dbReference type="InterPro" id="IPR011701">
    <property type="entry name" value="MFS"/>
</dbReference>
<evidence type="ECO:0000256" key="1">
    <source>
        <dbReference type="ARBA" id="ARBA00004651"/>
    </source>
</evidence>
<feature type="domain" description="Major facilitator superfamily (MFS) profile" evidence="6">
    <location>
        <begin position="1"/>
        <end position="457"/>
    </location>
</feature>
<dbReference type="AlphaFoldDB" id="A0A6I8MFM3"/>
<dbReference type="Gene3D" id="1.20.1250.20">
    <property type="entry name" value="MFS general substrate transporter like domains"/>
    <property type="match status" value="2"/>
</dbReference>
<dbReference type="SUPFAM" id="SSF103473">
    <property type="entry name" value="MFS general substrate transporter"/>
    <property type="match status" value="1"/>
</dbReference>
<name>A0A6I8MFM3_9CORY</name>
<feature type="transmembrane region" description="Helical" evidence="5">
    <location>
        <begin position="340"/>
        <end position="360"/>
    </location>
</feature>